<organism evidence="7 11">
    <name type="scientific">Methanobacterium formicicum</name>
    <dbReference type="NCBI Taxonomy" id="2162"/>
    <lineage>
        <taxon>Archaea</taxon>
        <taxon>Methanobacteriati</taxon>
        <taxon>Methanobacteriota</taxon>
        <taxon>Methanomada group</taxon>
        <taxon>Methanobacteria</taxon>
        <taxon>Methanobacteriales</taxon>
        <taxon>Methanobacteriaceae</taxon>
        <taxon>Methanobacterium</taxon>
    </lineage>
</organism>
<dbReference type="InterPro" id="IPR036838">
    <property type="entry name" value="Ribosomal_uS10_dom_sf"/>
</dbReference>
<dbReference type="PROSITE" id="PS00361">
    <property type="entry name" value="RIBOSOMAL_S10"/>
    <property type="match status" value="1"/>
</dbReference>
<dbReference type="GO" id="GO:0000049">
    <property type="term" value="F:tRNA binding"/>
    <property type="evidence" value="ECO:0007669"/>
    <property type="project" value="UniProtKB-UniRule"/>
</dbReference>
<keyword evidence="2 5" id="KW-0689">Ribosomal protein</keyword>
<protein>
    <recommendedName>
        <fullName evidence="4 5">Small ribosomal subunit protein uS10</fullName>
    </recommendedName>
</protein>
<evidence type="ECO:0000313" key="9">
    <source>
        <dbReference type="EMBL" id="CEL23923.1"/>
    </source>
</evidence>
<dbReference type="InterPro" id="IPR027486">
    <property type="entry name" value="Ribosomal_uS10_dom"/>
</dbReference>
<reference evidence="9" key="2">
    <citation type="submission" date="2014-09" db="EMBL/GenBank/DDBJ databases">
        <authorList>
            <person name="Bishop-Lilly K.A."/>
            <person name="Broomall S.M."/>
            <person name="Chain P.S."/>
            <person name="Chertkov O."/>
            <person name="Coyne S.R."/>
            <person name="Daligault H.E."/>
            <person name="Davenport K.W."/>
            <person name="Erkkila T."/>
            <person name="Frey K.G."/>
            <person name="Gibbons H.S."/>
            <person name="Gu W."/>
            <person name="Jaissle J."/>
            <person name="Johnson S.L."/>
            <person name="Koroleva G.I."/>
            <person name="Ladner J.T."/>
            <person name="Lo C.-C."/>
            <person name="Minogue T.D."/>
            <person name="Munk C."/>
            <person name="Palacios G.F."/>
            <person name="Redden C.L."/>
            <person name="Rosenzweig C.N."/>
            <person name="Scholz M.B."/>
            <person name="Teshima H."/>
            <person name="Xu Y."/>
        </authorList>
    </citation>
    <scope>NUCLEOTIDE SEQUENCE</scope>
    <source>
        <strain evidence="9">Mb9</strain>
    </source>
</reference>
<dbReference type="AlphaFoldDB" id="A0A089ZHN1"/>
<dbReference type="Proteomes" id="UP000029661">
    <property type="component" value="Chromosome"/>
</dbReference>
<dbReference type="GO" id="GO:0006412">
    <property type="term" value="P:translation"/>
    <property type="evidence" value="ECO:0007669"/>
    <property type="project" value="UniProtKB-UniRule"/>
</dbReference>
<keyword evidence="12" id="KW-1185">Reference proteome</keyword>
<dbReference type="EMBL" id="LN734822">
    <property type="protein sequence ID" value="CEL23923.1"/>
    <property type="molecule type" value="Genomic_DNA"/>
</dbReference>
<evidence type="ECO:0000259" key="6">
    <source>
        <dbReference type="SMART" id="SM01403"/>
    </source>
</evidence>
<name>A0A089ZHN1_METFO</name>
<evidence type="ECO:0000256" key="1">
    <source>
        <dbReference type="ARBA" id="ARBA00007102"/>
    </source>
</evidence>
<accession>A0A089ZHN1</accession>
<dbReference type="OrthoDB" id="371736at2157"/>
<dbReference type="HAMAP" id="MF_00508">
    <property type="entry name" value="Ribosomal_uS10"/>
    <property type="match status" value="1"/>
</dbReference>
<dbReference type="Proteomes" id="UP000606900">
    <property type="component" value="Unassembled WGS sequence"/>
</dbReference>
<sequence>MNKARIKLTGTDPEKLAYVCDQLKRIAERTGVDLSGPIPLPTKKLVVPTRKSPDGEGKATWEKWELRIHKRLVGIEADERAMRQVMKVNVPDNVSIEIELRS</sequence>
<dbReference type="PANTHER" id="PTHR11700">
    <property type="entry name" value="30S RIBOSOMAL PROTEIN S10 FAMILY MEMBER"/>
    <property type="match status" value="1"/>
</dbReference>
<evidence type="ECO:0000256" key="5">
    <source>
        <dbReference type="HAMAP-Rule" id="MF_00508"/>
    </source>
</evidence>
<comment type="subunit">
    <text evidence="5">Part of the 30S ribosomal subunit.</text>
</comment>
<reference evidence="10" key="3">
    <citation type="submission" date="2020-10" db="EMBL/GenBank/DDBJ databases">
        <title>Dehalococcoides mccartyi of a TCE/Cr reducing biochatode.</title>
        <authorList>
            <person name="Matturro B."/>
        </authorList>
    </citation>
    <scope>NUCLEOTIDE SEQUENCE</scope>
    <source>
        <strain evidence="10">Bin2</strain>
    </source>
</reference>
<dbReference type="Gene3D" id="3.30.70.600">
    <property type="entry name" value="Ribosomal protein S10 domain"/>
    <property type="match status" value="1"/>
</dbReference>
<dbReference type="STRING" id="2162.BRM9_2063"/>
<comment type="similarity">
    <text evidence="1 5">Belongs to the universal ribosomal protein uS10 family.</text>
</comment>
<reference evidence="7" key="1">
    <citation type="submission" date="2013-12" db="EMBL/GenBank/DDBJ databases">
        <title>The complete genome sequence of Methanobacterium sp. BRM9.</title>
        <authorList>
            <consortium name="Pastoral Greenhouse Gas Research Consortium"/>
            <person name="Kelly W.J."/>
            <person name="Leahy S.C."/>
            <person name="Perry R."/>
            <person name="Li D."/>
            <person name="Altermann E."/>
            <person name="Lambie S.C."/>
            <person name="Attwood G.T."/>
        </authorList>
    </citation>
    <scope>NUCLEOTIDE SEQUENCE [LARGE SCALE GENOMIC DNA]</scope>
    <source>
        <strain evidence="7">BRM9</strain>
    </source>
</reference>
<evidence type="ECO:0000313" key="10">
    <source>
        <dbReference type="EMBL" id="MBF4475121.1"/>
    </source>
</evidence>
<feature type="domain" description="Small ribosomal subunit protein uS10" evidence="6">
    <location>
        <begin position="5"/>
        <end position="99"/>
    </location>
</feature>
<gene>
    <name evidence="5" type="primary">rps10</name>
    <name evidence="7" type="ORF">BRM9_2063</name>
    <name evidence="8" type="ORF">DSM1535_1623</name>
    <name evidence="10" type="ORF">ISP06_06580</name>
    <name evidence="9" type="ORF">MB9_0273</name>
</gene>
<dbReference type="EMBL" id="CP006933">
    <property type="protein sequence ID" value="AIS32865.1"/>
    <property type="molecule type" value="Genomic_DNA"/>
</dbReference>
<dbReference type="KEGG" id="mfi:DSM1535_1623"/>
<dbReference type="FunFam" id="3.30.70.600:FF:000004">
    <property type="entry name" value="30S ribosomal protein S10"/>
    <property type="match status" value="1"/>
</dbReference>
<dbReference type="InterPro" id="IPR018268">
    <property type="entry name" value="Ribosomal_uS10_CS"/>
</dbReference>
<dbReference type="EMBL" id="JADIIL010000024">
    <property type="protein sequence ID" value="MBF4475121.1"/>
    <property type="molecule type" value="Genomic_DNA"/>
</dbReference>
<proteinExistence type="inferred from homology"/>
<dbReference type="EMBL" id="LN515531">
    <property type="protein sequence ID" value="CEA13950.1"/>
    <property type="molecule type" value="Genomic_DNA"/>
</dbReference>
<evidence type="ECO:0000256" key="3">
    <source>
        <dbReference type="ARBA" id="ARBA00023274"/>
    </source>
</evidence>
<evidence type="ECO:0000313" key="11">
    <source>
        <dbReference type="Proteomes" id="UP000029661"/>
    </source>
</evidence>
<dbReference type="SMART" id="SM01403">
    <property type="entry name" value="Ribosomal_S10"/>
    <property type="match status" value="1"/>
</dbReference>
<dbReference type="Pfam" id="PF00338">
    <property type="entry name" value="Ribosomal_S10"/>
    <property type="match status" value="1"/>
</dbReference>
<dbReference type="SUPFAM" id="SSF54999">
    <property type="entry name" value="Ribosomal protein S10"/>
    <property type="match status" value="1"/>
</dbReference>
<dbReference type="PRINTS" id="PR00971">
    <property type="entry name" value="RIBOSOMALS10"/>
</dbReference>
<dbReference type="InterPro" id="IPR005729">
    <property type="entry name" value="Ribosomal_uS10_euk/arc"/>
</dbReference>
<dbReference type="KEGG" id="mfc:BRM9_2063"/>
<evidence type="ECO:0000256" key="2">
    <source>
        <dbReference type="ARBA" id="ARBA00022980"/>
    </source>
</evidence>
<evidence type="ECO:0000313" key="12">
    <source>
        <dbReference type="Proteomes" id="UP000062768"/>
    </source>
</evidence>
<keyword evidence="3 5" id="KW-0687">Ribonucleoprotein</keyword>
<dbReference type="GO" id="GO:0003735">
    <property type="term" value="F:structural constituent of ribosome"/>
    <property type="evidence" value="ECO:0007669"/>
    <property type="project" value="UniProtKB-UniRule"/>
</dbReference>
<evidence type="ECO:0000313" key="8">
    <source>
        <dbReference type="EMBL" id="CEA13950.1"/>
    </source>
</evidence>
<comment type="function">
    <text evidence="5">Involved in the binding of tRNA to the ribosomes.</text>
</comment>
<dbReference type="InterPro" id="IPR001848">
    <property type="entry name" value="Ribosomal_uS10"/>
</dbReference>
<dbReference type="PATRIC" id="fig|2162.10.peg.281"/>
<dbReference type="RefSeq" id="WP_004030104.1">
    <property type="nucleotide sequence ID" value="NZ_CALCVY010000182.1"/>
</dbReference>
<dbReference type="GeneID" id="82849816"/>
<dbReference type="NCBIfam" id="TIGR01046">
    <property type="entry name" value="uS10_euk_arch"/>
    <property type="match status" value="1"/>
</dbReference>
<evidence type="ECO:0000256" key="4">
    <source>
        <dbReference type="ARBA" id="ARBA00035162"/>
    </source>
</evidence>
<evidence type="ECO:0000313" key="7">
    <source>
        <dbReference type="EMBL" id="AIS32865.1"/>
    </source>
</evidence>
<dbReference type="Proteomes" id="UP000062768">
    <property type="component" value="Chromosome I"/>
</dbReference>
<dbReference type="GO" id="GO:0015935">
    <property type="term" value="C:small ribosomal subunit"/>
    <property type="evidence" value="ECO:0007669"/>
    <property type="project" value="UniProtKB-UniRule"/>
</dbReference>